<dbReference type="EMBL" id="KQ459593">
    <property type="protein sequence ID" value="KPI96313.1"/>
    <property type="molecule type" value="Genomic_DNA"/>
</dbReference>
<sequence length="185" mass="21819">MKENIVVLHICEKKFKRYDKKIYDIPYELSRPTTPDFTKSTKIDFRKLRQNFEVGFSDTETEINKTMSKESLYKGRVCINEAKKIFDNNNGIAKEPLLTKKVSKSTDNVSEDFKTAKKTIEKQFNTDTRRYRKFEKADIKPVTRFSLAKKDNTQLDVDRENVSMTFLINKFALAHEPIRKYLIEV</sequence>
<accession>A0A194PTL1</accession>
<evidence type="ECO:0000313" key="1">
    <source>
        <dbReference type="EMBL" id="KPI96313.1"/>
    </source>
</evidence>
<evidence type="ECO:0000313" key="2">
    <source>
        <dbReference type="Proteomes" id="UP000053268"/>
    </source>
</evidence>
<dbReference type="Proteomes" id="UP000053268">
    <property type="component" value="Unassembled WGS sequence"/>
</dbReference>
<reference evidence="1 2" key="1">
    <citation type="journal article" date="2015" name="Nat. Commun.">
        <title>Outbred genome sequencing and CRISPR/Cas9 gene editing in butterflies.</title>
        <authorList>
            <person name="Li X."/>
            <person name="Fan D."/>
            <person name="Zhang W."/>
            <person name="Liu G."/>
            <person name="Zhang L."/>
            <person name="Zhao L."/>
            <person name="Fang X."/>
            <person name="Chen L."/>
            <person name="Dong Y."/>
            <person name="Chen Y."/>
            <person name="Ding Y."/>
            <person name="Zhao R."/>
            <person name="Feng M."/>
            <person name="Zhu Y."/>
            <person name="Feng Y."/>
            <person name="Jiang X."/>
            <person name="Zhu D."/>
            <person name="Xiang H."/>
            <person name="Feng X."/>
            <person name="Li S."/>
            <person name="Wang J."/>
            <person name="Zhang G."/>
            <person name="Kronforst M.R."/>
            <person name="Wang W."/>
        </authorList>
    </citation>
    <scope>NUCLEOTIDE SEQUENCE [LARGE SCALE GENOMIC DNA]</scope>
    <source>
        <strain evidence="1">Ya'a_city_454_Px</strain>
        <tissue evidence="1">Whole body</tissue>
    </source>
</reference>
<protein>
    <submittedName>
        <fullName evidence="1">Uncharacterized protein</fullName>
    </submittedName>
</protein>
<organism evidence="1 2">
    <name type="scientific">Papilio xuthus</name>
    <name type="common">Asian swallowtail butterfly</name>
    <dbReference type="NCBI Taxonomy" id="66420"/>
    <lineage>
        <taxon>Eukaryota</taxon>
        <taxon>Metazoa</taxon>
        <taxon>Ecdysozoa</taxon>
        <taxon>Arthropoda</taxon>
        <taxon>Hexapoda</taxon>
        <taxon>Insecta</taxon>
        <taxon>Pterygota</taxon>
        <taxon>Neoptera</taxon>
        <taxon>Endopterygota</taxon>
        <taxon>Lepidoptera</taxon>
        <taxon>Glossata</taxon>
        <taxon>Ditrysia</taxon>
        <taxon>Papilionoidea</taxon>
        <taxon>Papilionidae</taxon>
        <taxon>Papilioninae</taxon>
        <taxon>Papilio</taxon>
    </lineage>
</organism>
<gene>
    <name evidence="1" type="ORF">RR46_12343</name>
</gene>
<name>A0A194PTL1_PAPXU</name>
<proteinExistence type="predicted"/>
<dbReference type="AlphaFoldDB" id="A0A194PTL1"/>
<keyword evidence="2" id="KW-1185">Reference proteome</keyword>